<dbReference type="EC" id="2.8.4.3" evidence="8 9"/>
<dbReference type="Proteomes" id="UP001620597">
    <property type="component" value="Unassembled WGS sequence"/>
</dbReference>
<dbReference type="HAMAP" id="MF_01864">
    <property type="entry name" value="tRNA_metthiotr_MiaB"/>
    <property type="match status" value="1"/>
</dbReference>
<dbReference type="NCBIfam" id="TIGR00089">
    <property type="entry name" value="MiaB/RimO family radical SAM methylthiotransferase"/>
    <property type="match status" value="1"/>
</dbReference>
<dbReference type="PROSITE" id="PS50926">
    <property type="entry name" value="TRAM"/>
    <property type="match status" value="1"/>
</dbReference>
<accession>A0ABW8NJT9</accession>
<evidence type="ECO:0000313" key="13">
    <source>
        <dbReference type="EMBL" id="MFK4753240.1"/>
    </source>
</evidence>
<dbReference type="CDD" id="cd01335">
    <property type="entry name" value="Radical_SAM"/>
    <property type="match status" value="1"/>
</dbReference>
<dbReference type="InterPro" id="IPR006463">
    <property type="entry name" value="MiaB_methiolase"/>
</dbReference>
<evidence type="ECO:0000259" key="10">
    <source>
        <dbReference type="PROSITE" id="PS50926"/>
    </source>
</evidence>
<keyword evidence="4 9" id="KW-0949">S-adenosyl-L-methionine</keyword>
<dbReference type="EMBL" id="JBBKTX010000014">
    <property type="protein sequence ID" value="MFK4753240.1"/>
    <property type="molecule type" value="Genomic_DNA"/>
</dbReference>
<dbReference type="InterPro" id="IPR058240">
    <property type="entry name" value="rSAM_sf"/>
</dbReference>
<keyword evidence="3 9" id="KW-0808">Transferase</keyword>
<dbReference type="InterPro" id="IPR023404">
    <property type="entry name" value="rSAM_horseshoe"/>
</dbReference>
<dbReference type="InterPro" id="IPR005839">
    <property type="entry name" value="Methylthiotransferase"/>
</dbReference>
<evidence type="ECO:0000256" key="2">
    <source>
        <dbReference type="ARBA" id="ARBA00022485"/>
    </source>
</evidence>
<feature type="binding site" evidence="9">
    <location>
        <position position="90"/>
    </location>
    <ligand>
        <name>[4Fe-4S] cluster</name>
        <dbReference type="ChEBI" id="CHEBI:49883"/>
        <label>1</label>
    </ligand>
</feature>
<dbReference type="InterPro" id="IPR006638">
    <property type="entry name" value="Elp3/MiaA/NifB-like_rSAM"/>
</dbReference>
<evidence type="ECO:0000256" key="9">
    <source>
        <dbReference type="HAMAP-Rule" id="MF_01864"/>
    </source>
</evidence>
<feature type="binding site" evidence="9">
    <location>
        <position position="170"/>
    </location>
    <ligand>
        <name>[4Fe-4S] cluster</name>
        <dbReference type="ChEBI" id="CHEBI:49883"/>
        <label>2</label>
        <note>4Fe-4S-S-AdoMet</note>
    </ligand>
</feature>
<comment type="catalytic activity">
    <reaction evidence="9">
        <text>N(6)-dimethylallyladenosine(37) in tRNA + (sulfur carrier)-SH + AH2 + 2 S-adenosyl-L-methionine = 2-methylsulfanyl-N(6)-dimethylallyladenosine(37) in tRNA + (sulfur carrier)-H + 5'-deoxyadenosine + L-methionine + A + S-adenosyl-L-homocysteine + 2 H(+)</text>
        <dbReference type="Rhea" id="RHEA:37067"/>
        <dbReference type="Rhea" id="RHEA-COMP:10375"/>
        <dbReference type="Rhea" id="RHEA-COMP:10376"/>
        <dbReference type="Rhea" id="RHEA-COMP:14737"/>
        <dbReference type="Rhea" id="RHEA-COMP:14739"/>
        <dbReference type="ChEBI" id="CHEBI:13193"/>
        <dbReference type="ChEBI" id="CHEBI:15378"/>
        <dbReference type="ChEBI" id="CHEBI:17319"/>
        <dbReference type="ChEBI" id="CHEBI:17499"/>
        <dbReference type="ChEBI" id="CHEBI:29917"/>
        <dbReference type="ChEBI" id="CHEBI:57844"/>
        <dbReference type="ChEBI" id="CHEBI:57856"/>
        <dbReference type="ChEBI" id="CHEBI:59789"/>
        <dbReference type="ChEBI" id="CHEBI:64428"/>
        <dbReference type="ChEBI" id="CHEBI:74415"/>
        <dbReference type="ChEBI" id="CHEBI:74417"/>
        <dbReference type="EC" id="2.8.4.3"/>
    </reaction>
</comment>
<evidence type="ECO:0000259" key="11">
    <source>
        <dbReference type="PROSITE" id="PS51449"/>
    </source>
</evidence>
<dbReference type="PROSITE" id="PS51449">
    <property type="entry name" value="MTTASE_N"/>
    <property type="match status" value="1"/>
</dbReference>
<evidence type="ECO:0000256" key="4">
    <source>
        <dbReference type="ARBA" id="ARBA00022691"/>
    </source>
</evidence>
<evidence type="ECO:0000256" key="3">
    <source>
        <dbReference type="ARBA" id="ARBA00022679"/>
    </source>
</evidence>
<gene>
    <name evidence="9 13" type="primary">miaB</name>
    <name evidence="13" type="ORF">WG929_12525</name>
</gene>
<evidence type="ECO:0000256" key="1">
    <source>
        <dbReference type="ARBA" id="ARBA00003234"/>
    </source>
</evidence>
<protein>
    <recommendedName>
        <fullName evidence="8 9">tRNA-2-methylthio-N(6)-dimethylallyladenosine synthase</fullName>
        <ecNumber evidence="8 9">2.8.4.3</ecNumber>
    </recommendedName>
    <alternativeName>
        <fullName evidence="9">(Dimethylallyl)adenosine tRNA methylthiotransferase MiaB</fullName>
    </alternativeName>
    <alternativeName>
        <fullName evidence="9">tRNA-i(6)A37 methylthiotransferase</fullName>
    </alternativeName>
</protein>
<organism evidence="13 14">
    <name type="scientific">Oceanobacter antarcticus</name>
    <dbReference type="NCBI Taxonomy" id="3133425"/>
    <lineage>
        <taxon>Bacteria</taxon>
        <taxon>Pseudomonadati</taxon>
        <taxon>Pseudomonadota</taxon>
        <taxon>Gammaproteobacteria</taxon>
        <taxon>Oceanospirillales</taxon>
        <taxon>Oceanospirillaceae</taxon>
        <taxon>Oceanobacter</taxon>
    </lineage>
</organism>
<dbReference type="SFLD" id="SFLDG01082">
    <property type="entry name" value="B12-binding_domain_containing"/>
    <property type="match status" value="1"/>
</dbReference>
<comment type="caution">
    <text evidence="13">The sequence shown here is derived from an EMBL/GenBank/DDBJ whole genome shotgun (WGS) entry which is preliminary data.</text>
</comment>
<dbReference type="PROSITE" id="PS01278">
    <property type="entry name" value="MTTASE_RADICAL"/>
    <property type="match status" value="1"/>
</dbReference>
<keyword evidence="2 9" id="KW-0004">4Fe-4S</keyword>
<feature type="binding site" evidence="9">
    <location>
        <position position="56"/>
    </location>
    <ligand>
        <name>[4Fe-4S] cluster</name>
        <dbReference type="ChEBI" id="CHEBI:49883"/>
        <label>1</label>
    </ligand>
</feature>
<evidence type="ECO:0000256" key="5">
    <source>
        <dbReference type="ARBA" id="ARBA00022723"/>
    </source>
</evidence>
<dbReference type="SFLD" id="SFLDG01061">
    <property type="entry name" value="methylthiotransferase"/>
    <property type="match status" value="1"/>
</dbReference>
<evidence type="ECO:0000259" key="12">
    <source>
        <dbReference type="PROSITE" id="PS51918"/>
    </source>
</evidence>
<sequence>MTSATQDQPKKLYIKTHGCQMNEYDSSRMADMLEASHQLEMTDNPEEADVILLNTCSIREKAQEKVFHELGRWKKLKAKNPDLKIGVGGCVASQEGDAIIKRAPFVDMVFGPQTLHRLPAMVNKAANAIQVVDVTFPEIEKFDHLPAPKVEGCTAFVSVMEGCSKYCTFCVVPYTRGEEVSRPLADVLREVEQLAAQNVREVNLLGQNVNAYCGATTDGEEADLAELITQVADIDGIDRIRFTTSHPLEFSDSLIQVYAEVPELVSHLHLPVQSGSNRILAAMKRGHEIDLYLDKIERLRKLRPDISVSSDFIIGFPGETLADFEDTMKLIESIGFDTSFSFIYSARPGTPAAELADDTPESVKKERLHILQARILQNAQQISRRMVGCEETILVTGVSRKDPGELQGRTENNRVVNFRYEDHSLIGKFVRVQIEDAYPNSLRGVIIDADQAY</sequence>
<evidence type="ECO:0000256" key="8">
    <source>
        <dbReference type="ARBA" id="ARBA00033765"/>
    </source>
</evidence>
<comment type="cofactor">
    <cofactor evidence="9">
        <name>[4Fe-4S] cluster</name>
        <dbReference type="ChEBI" id="CHEBI:49883"/>
    </cofactor>
    <text evidence="9">Binds 2 [4Fe-4S] clusters. One cluster is coordinated with 3 cysteines and an exchangeable S-adenosyl-L-methionine.</text>
</comment>
<evidence type="ECO:0000256" key="6">
    <source>
        <dbReference type="ARBA" id="ARBA00023004"/>
    </source>
</evidence>
<dbReference type="GO" id="GO:0035597">
    <property type="term" value="F:tRNA-2-methylthio-N(6)-dimethylallyladenosine(37) synthase activity"/>
    <property type="evidence" value="ECO:0007669"/>
    <property type="project" value="UniProtKB-EC"/>
</dbReference>
<reference evidence="13 14" key="1">
    <citation type="submission" date="2024-03" db="EMBL/GenBank/DDBJ databases">
        <title>High-quality draft genome sequence of Oceanobacter sp. wDCs-4.</title>
        <authorList>
            <person name="Dong C."/>
        </authorList>
    </citation>
    <scope>NUCLEOTIDE SEQUENCE [LARGE SCALE GENOMIC DNA]</scope>
    <source>
        <strain evidence="14">wDCs-4</strain>
    </source>
</reference>
<dbReference type="InterPro" id="IPR002792">
    <property type="entry name" value="TRAM_dom"/>
</dbReference>
<feature type="binding site" evidence="9">
    <location>
        <position position="163"/>
    </location>
    <ligand>
        <name>[4Fe-4S] cluster</name>
        <dbReference type="ChEBI" id="CHEBI:49883"/>
        <label>2</label>
        <note>4Fe-4S-S-AdoMet</note>
    </ligand>
</feature>
<comment type="function">
    <text evidence="1 9">Catalyzes the methylthiolation of N6-(dimethylallyl)adenosine (i(6)A), leading to the formation of 2-methylthio-N6-(dimethylallyl)adenosine (ms(2)i(6)A) at position 37 in tRNAs that read codons beginning with uridine.</text>
</comment>
<dbReference type="SFLD" id="SFLDF00273">
    <property type="entry name" value="(dimethylallyl)adenosine_tRNA"/>
    <property type="match status" value="1"/>
</dbReference>
<feature type="domain" description="Radical SAM core" evidence="12">
    <location>
        <begin position="149"/>
        <end position="381"/>
    </location>
</feature>
<dbReference type="Pfam" id="PF04055">
    <property type="entry name" value="Radical_SAM"/>
    <property type="match status" value="1"/>
</dbReference>
<comment type="subcellular location">
    <subcellularLocation>
        <location evidence="9">Cytoplasm</location>
    </subcellularLocation>
</comment>
<keyword evidence="14" id="KW-1185">Reference proteome</keyword>
<dbReference type="Pfam" id="PF01938">
    <property type="entry name" value="TRAM"/>
    <property type="match status" value="1"/>
</dbReference>
<evidence type="ECO:0000256" key="7">
    <source>
        <dbReference type="ARBA" id="ARBA00023014"/>
    </source>
</evidence>
<feature type="domain" description="TRAM" evidence="10">
    <location>
        <begin position="384"/>
        <end position="448"/>
    </location>
</feature>
<dbReference type="PANTHER" id="PTHR43020:SF2">
    <property type="entry name" value="MITOCHONDRIAL TRNA METHYLTHIOTRANSFERASE CDK5RAP1"/>
    <property type="match status" value="1"/>
</dbReference>
<feature type="binding site" evidence="9">
    <location>
        <position position="167"/>
    </location>
    <ligand>
        <name>[4Fe-4S] cluster</name>
        <dbReference type="ChEBI" id="CHEBI:49883"/>
        <label>2</label>
        <note>4Fe-4S-S-AdoMet</note>
    </ligand>
</feature>
<dbReference type="Gene3D" id="3.40.50.12160">
    <property type="entry name" value="Methylthiotransferase, N-terminal domain"/>
    <property type="match status" value="1"/>
</dbReference>
<comment type="similarity">
    <text evidence="9">Belongs to the methylthiotransferase family. MiaB subfamily.</text>
</comment>
<dbReference type="RefSeq" id="WP_416206305.1">
    <property type="nucleotide sequence ID" value="NZ_JBBKTX010000014.1"/>
</dbReference>
<dbReference type="InterPro" id="IPR007197">
    <property type="entry name" value="rSAM"/>
</dbReference>
<keyword evidence="9" id="KW-0963">Cytoplasm</keyword>
<feature type="binding site" evidence="9">
    <location>
        <position position="19"/>
    </location>
    <ligand>
        <name>[4Fe-4S] cluster</name>
        <dbReference type="ChEBI" id="CHEBI:49883"/>
        <label>1</label>
    </ligand>
</feature>
<dbReference type="Pfam" id="PF00919">
    <property type="entry name" value="UPF0004"/>
    <property type="match status" value="1"/>
</dbReference>
<name>A0ABW8NJT9_9GAMM</name>
<dbReference type="SUPFAM" id="SSF102114">
    <property type="entry name" value="Radical SAM enzymes"/>
    <property type="match status" value="1"/>
</dbReference>
<comment type="subunit">
    <text evidence="9">Monomer.</text>
</comment>
<keyword evidence="7 9" id="KW-0411">Iron-sulfur</keyword>
<keyword evidence="5 9" id="KW-0479">Metal-binding</keyword>
<dbReference type="NCBIfam" id="TIGR01574">
    <property type="entry name" value="miaB-methiolase"/>
    <property type="match status" value="1"/>
</dbReference>
<dbReference type="SMART" id="SM00729">
    <property type="entry name" value="Elp3"/>
    <property type="match status" value="1"/>
</dbReference>
<feature type="domain" description="MTTase N-terminal" evidence="11">
    <location>
        <begin position="10"/>
        <end position="127"/>
    </location>
</feature>
<dbReference type="PROSITE" id="PS51918">
    <property type="entry name" value="RADICAL_SAM"/>
    <property type="match status" value="1"/>
</dbReference>
<proteinExistence type="inferred from homology"/>
<dbReference type="InterPro" id="IPR013848">
    <property type="entry name" value="Methylthiotransferase_N"/>
</dbReference>
<dbReference type="InterPro" id="IPR020612">
    <property type="entry name" value="Methylthiotransferase_CS"/>
</dbReference>
<keyword evidence="9" id="KW-0819">tRNA processing</keyword>
<dbReference type="PANTHER" id="PTHR43020">
    <property type="entry name" value="CDK5 REGULATORY SUBUNIT-ASSOCIATED PROTEIN 1"/>
    <property type="match status" value="1"/>
</dbReference>
<dbReference type="SFLD" id="SFLDS00029">
    <property type="entry name" value="Radical_SAM"/>
    <property type="match status" value="1"/>
</dbReference>
<keyword evidence="6 9" id="KW-0408">Iron</keyword>
<evidence type="ECO:0000313" key="14">
    <source>
        <dbReference type="Proteomes" id="UP001620597"/>
    </source>
</evidence>
<dbReference type="InterPro" id="IPR038135">
    <property type="entry name" value="Methylthiotransferase_N_sf"/>
</dbReference>
<dbReference type="Gene3D" id="3.80.30.20">
    <property type="entry name" value="tm_1862 like domain"/>
    <property type="match status" value="1"/>
</dbReference>